<dbReference type="AlphaFoldDB" id="A0A0A5FZI6"/>
<name>A0A0A5FZI6_9BACI</name>
<dbReference type="Proteomes" id="UP000030401">
    <property type="component" value="Unassembled WGS sequence"/>
</dbReference>
<evidence type="ECO:0000313" key="4">
    <source>
        <dbReference type="Proteomes" id="UP000030401"/>
    </source>
</evidence>
<dbReference type="RefSeq" id="WP_036834721.1">
    <property type="nucleotide sequence ID" value="NZ_AVPG01000015.1"/>
</dbReference>
<feature type="transmembrane region" description="Helical" evidence="1">
    <location>
        <begin position="212"/>
        <end position="236"/>
    </location>
</feature>
<sequence length="475" mass="55388">MDTLSTPKRQHPWWILLKFIRSLRQFIVPFVIILLLDGDKMIFWEFLIIGVIILLLIIPILFEWKHYTYTFKGNEIHIQDGKFVRNYRYIPLSKIQSVQTSENLLHKLVGMTSLTLDTATADESEIKLEMIRKQEAKRIRERIALHEEETVTEAATKEHFRMETKDILLDACTSFSLFALIPILFGLYSELDDVLPIESYAESMFSYIEQSFLLMVLVSILLIGLSIATGIVMTYFRLGNFSLRSNDEKLFIRKGILNETEFSIAKNRVFAIQMQQSIIRRWLGFVTVKLVCFGDMGDVEKQSTVILPFVKKDRAVHIITEVLPGFQVITDVESLPRKALWVRLLRPSYVWMMATGVIVYFWREFWWVSLLLFIGIMLLRVADFFFSKYAINDHYVQMQSGVIQSELFLTRHEKVEQVEVSVSKLQKKFGLATLQIATRGAPVQYSDIKDVHDEVAVHYYQQYAHINKKRKKAVS</sequence>
<feature type="transmembrane region" description="Helical" evidence="1">
    <location>
        <begin position="344"/>
        <end position="362"/>
    </location>
</feature>
<dbReference type="OrthoDB" id="2317554at2"/>
<feature type="domain" description="YdbS-like PH" evidence="2">
    <location>
        <begin position="386"/>
        <end position="445"/>
    </location>
</feature>
<feature type="domain" description="YdbS-like PH" evidence="2">
    <location>
        <begin position="241"/>
        <end position="318"/>
    </location>
</feature>
<protein>
    <recommendedName>
        <fullName evidence="2">YdbS-like PH domain-containing protein</fullName>
    </recommendedName>
</protein>
<keyword evidence="4" id="KW-1185">Reference proteome</keyword>
<evidence type="ECO:0000313" key="3">
    <source>
        <dbReference type="EMBL" id="KGX86251.1"/>
    </source>
</evidence>
<keyword evidence="1" id="KW-0472">Membrane</keyword>
<evidence type="ECO:0000256" key="1">
    <source>
        <dbReference type="SAM" id="Phobius"/>
    </source>
</evidence>
<evidence type="ECO:0000259" key="2">
    <source>
        <dbReference type="Pfam" id="PF03703"/>
    </source>
</evidence>
<keyword evidence="1" id="KW-1133">Transmembrane helix</keyword>
<dbReference type="Pfam" id="PF03703">
    <property type="entry name" value="bPH_2"/>
    <property type="match status" value="3"/>
</dbReference>
<reference evidence="3 4" key="1">
    <citation type="submission" date="2013-08" db="EMBL/GenBank/DDBJ databases">
        <authorList>
            <person name="Huang J."/>
            <person name="Wang G."/>
        </authorList>
    </citation>
    <scope>NUCLEOTIDE SEQUENCE [LARGE SCALE GENOMIC DNA]</scope>
    <source>
        <strain evidence="3 4">JSM 072002</strain>
    </source>
</reference>
<dbReference type="InterPro" id="IPR014529">
    <property type="entry name" value="UCP026631"/>
</dbReference>
<accession>A0A0A5FZI6</accession>
<dbReference type="InterPro" id="IPR005182">
    <property type="entry name" value="YdbS-like_PH"/>
</dbReference>
<feature type="transmembrane region" description="Helical" evidence="1">
    <location>
        <begin position="42"/>
        <end position="62"/>
    </location>
</feature>
<organism evidence="3 4">
    <name type="scientific">Pontibacillus litoralis JSM 072002</name>
    <dbReference type="NCBI Taxonomy" id="1385512"/>
    <lineage>
        <taxon>Bacteria</taxon>
        <taxon>Bacillati</taxon>
        <taxon>Bacillota</taxon>
        <taxon>Bacilli</taxon>
        <taxon>Bacillales</taxon>
        <taxon>Bacillaceae</taxon>
        <taxon>Pontibacillus</taxon>
    </lineage>
</organism>
<gene>
    <name evidence="3" type="ORF">N784_05670</name>
</gene>
<dbReference type="PIRSF" id="PIRSF026631">
    <property type="entry name" value="UCP026631"/>
    <property type="match status" value="1"/>
</dbReference>
<dbReference type="PANTHER" id="PTHR34473">
    <property type="entry name" value="UPF0699 TRANSMEMBRANE PROTEIN YDBS"/>
    <property type="match status" value="1"/>
</dbReference>
<feature type="transmembrane region" description="Helical" evidence="1">
    <location>
        <begin position="12"/>
        <end position="36"/>
    </location>
</feature>
<feature type="domain" description="YdbS-like PH" evidence="2">
    <location>
        <begin position="64"/>
        <end position="143"/>
    </location>
</feature>
<proteinExistence type="predicted"/>
<keyword evidence="1" id="KW-0812">Transmembrane</keyword>
<feature type="transmembrane region" description="Helical" evidence="1">
    <location>
        <begin position="368"/>
        <end position="386"/>
    </location>
</feature>
<dbReference type="PANTHER" id="PTHR34473:SF2">
    <property type="entry name" value="UPF0699 TRANSMEMBRANE PROTEIN YDBT"/>
    <property type="match status" value="1"/>
</dbReference>
<comment type="caution">
    <text evidence="3">The sequence shown here is derived from an EMBL/GenBank/DDBJ whole genome shotgun (WGS) entry which is preliminary data.</text>
</comment>
<dbReference type="eggNOG" id="COG3428">
    <property type="taxonomic scope" value="Bacteria"/>
</dbReference>
<dbReference type="EMBL" id="AVPG01000015">
    <property type="protein sequence ID" value="KGX86251.1"/>
    <property type="molecule type" value="Genomic_DNA"/>
</dbReference>
<dbReference type="STRING" id="1385512.N784_05670"/>
<feature type="transmembrane region" description="Helical" evidence="1">
    <location>
        <begin position="167"/>
        <end position="188"/>
    </location>
</feature>